<proteinExistence type="predicted"/>
<feature type="transmembrane region" description="Helical" evidence="1">
    <location>
        <begin position="51"/>
        <end position="68"/>
    </location>
</feature>
<feature type="transmembrane region" description="Helical" evidence="1">
    <location>
        <begin position="12"/>
        <end position="39"/>
    </location>
</feature>
<keyword evidence="1" id="KW-1133">Transmembrane helix</keyword>
<keyword evidence="1" id="KW-0812">Transmembrane</keyword>
<reference evidence="3" key="1">
    <citation type="submission" date="2017-09" db="EMBL/GenBank/DDBJ databases">
        <authorList>
            <person name="Varghese N."/>
            <person name="Submissions S."/>
        </authorList>
    </citation>
    <scope>NUCLEOTIDE SEQUENCE [LARGE SCALE GENOMIC DNA]</scope>
    <source>
        <strain evidence="3">DSM 29961</strain>
    </source>
</reference>
<dbReference type="AlphaFoldDB" id="A0A286GIY1"/>
<protein>
    <submittedName>
        <fullName evidence="2">Uncharacterized protein</fullName>
    </submittedName>
</protein>
<dbReference type="RefSeq" id="WP_097129211.1">
    <property type="nucleotide sequence ID" value="NZ_OCNH01000004.1"/>
</dbReference>
<keyword evidence="1" id="KW-0472">Membrane</keyword>
<keyword evidence="3" id="KW-1185">Reference proteome</keyword>
<evidence type="ECO:0000256" key="1">
    <source>
        <dbReference type="SAM" id="Phobius"/>
    </source>
</evidence>
<evidence type="ECO:0000313" key="2">
    <source>
        <dbReference type="EMBL" id="SOD95491.1"/>
    </source>
</evidence>
<evidence type="ECO:0000313" key="3">
    <source>
        <dbReference type="Proteomes" id="UP000219452"/>
    </source>
</evidence>
<dbReference type="Proteomes" id="UP000219452">
    <property type="component" value="Unassembled WGS sequence"/>
</dbReference>
<dbReference type="EMBL" id="OCNH01000004">
    <property type="protein sequence ID" value="SOD95491.1"/>
    <property type="molecule type" value="Genomic_DNA"/>
</dbReference>
<name>A0A286GIY1_9BACT</name>
<gene>
    <name evidence="2" type="ORF">SAMN06269250_4881</name>
</gene>
<sequence>MENQILFTEKQYFRQFLVIGLLAFVNLFFAVGFIQQILLGHPFGTKSAPDAVLILFLIGAWLLTYFTLKANLTTTISSEGVSYQFTPFQRQPKLIAWHEMKTCYIRKYSPLKEYGGWGYRNYPKNSAYTTSGVEGIQVVLKSGDFILIGTNKSTQARAVINSIYEVTN</sequence>
<accession>A0A286GIY1</accession>
<dbReference type="OrthoDB" id="582675at2"/>
<organism evidence="2 3">
    <name type="scientific">Spirosoma fluviale</name>
    <dbReference type="NCBI Taxonomy" id="1597977"/>
    <lineage>
        <taxon>Bacteria</taxon>
        <taxon>Pseudomonadati</taxon>
        <taxon>Bacteroidota</taxon>
        <taxon>Cytophagia</taxon>
        <taxon>Cytophagales</taxon>
        <taxon>Cytophagaceae</taxon>
        <taxon>Spirosoma</taxon>
    </lineage>
</organism>